<evidence type="ECO:0000256" key="4">
    <source>
        <dbReference type="ARBA" id="ARBA00022722"/>
    </source>
</evidence>
<keyword evidence="7" id="KW-0695">RNA-directed DNA polymerase</keyword>
<dbReference type="Gene3D" id="3.30.420.10">
    <property type="entry name" value="Ribonuclease H-like superfamily/Ribonuclease H"/>
    <property type="match status" value="1"/>
</dbReference>
<proteinExistence type="predicted"/>
<evidence type="ECO:0000313" key="10">
    <source>
        <dbReference type="EMBL" id="KRY59197.1"/>
    </source>
</evidence>
<dbReference type="GO" id="GO:0003964">
    <property type="term" value="F:RNA-directed DNA polymerase activity"/>
    <property type="evidence" value="ECO:0007669"/>
    <property type="project" value="UniProtKB-KW"/>
</dbReference>
<dbReference type="Proteomes" id="UP000054653">
    <property type="component" value="Unassembled WGS sequence"/>
</dbReference>
<sequence>MVRMNRAPDGATVGERGRMSENPRWIMPPEALTRSSDVERWFIRMERRVPKPSIRLEAASGAELAVTNAYVMEIVLGGTAGILCGLTAAPRTRSQTVCEYDSPASRSRRGPCGDEIRQLQEPTSDVLTTSDEDLGRTSVIRHAIHTGDAKPVRCSPRHIAYHQRAQVETLLNEMIHRDIIEPSCSPWASPIVLVAFDALKHQLTSAPILAYPDFRRRFLVDVDASGDGLGAVLSQKDGSKERVIACTSRSLTKPERRYCVTRREMLRLVWALREFRPYLYGQRFLVRTDHSCLRWLRNFKEPEGQVARWLESLAELYFEVEHRPGRLHGNADALSRTICAQCGRPMKSSMCAVRATLSGSAVVAQTLRDQLLAAQQADPEIQLLRQWVTSGSWPTQCSHEYSRYLNMMWQQGPIWIVQEDLICRHRDGLTAEEGATQVLLPRALRSERRTLSRTRSRFYWPGMSGDVHLWCRTCTQCAARKRPSINSRALMQPMTAGYPLQRVGMDILGPLEKTPSGNRYVLVLTDYFTKWTAAFPLTSMEADTVAKVLMEKYIAYFGAPDCLHSDQGRSFEARVVQELCHLFDIKKTRSSPYHPQGNGQAERFNRTLLDMLSIMCEENRQQWDEMLSFVMLAYNSSVNESTGVTPAMAMFGRELQLPLDIQMGSPQRNDTETLPNYIRQTRERIDIVHEQMRRQLKVQQRRQKSLYDRKATQGTFRVKDLVWLAIPRGGKLHPCWEGPYEIVQTLGPHTHRVRHQERRRRTMVVHSDRLKKYVTREDADETRRRPAFPFGTVPETTRRSNSLRKTSRDLGWKFDDPRVRTGLRAETEVEVKGRKHENADTQAGYYAANWSAQQRIDPLDRKGKLAGKATNIGQSDPAHALVPDGTTTLSAPQPDAQVEGNERTGLVTTTRLLLVTKIHLEGWHNQLIKAGILQAAPTTEEEQGAVETLINQLLSRDPAASCLRLVNRTYAAKQRQRTGAMENDERSPPQKRRIPVVIPCSIPWESRPCLQNQCGMSAFGSCRNAVLKPTAAAEKQAPSSSHNNDPFLSLFASTNVGASQKGMRSFGAHRENVSKSISSKQFSHDKAKITETIIPKQSIGSVASQLHLSAPIGSPRQHVMRIDSATGQKMDPMSNTFLTKSAAPNPNSHAGTSIMDRFRKQVLATDHKTEMHHDRQTESLLPRWSDRSGLVSPTGTGAGVSGLGPHRQVITHVIDQCPLTDEMITDSKKVVPWALSPSLQSQQGTGGFQKRRDVTSVTNY</sequence>
<dbReference type="OrthoDB" id="5917182at2759"/>
<dbReference type="PANTHER" id="PTHR37984:SF5">
    <property type="entry name" value="PROTEIN NYNRIN-LIKE"/>
    <property type="match status" value="1"/>
</dbReference>
<evidence type="ECO:0000256" key="5">
    <source>
        <dbReference type="ARBA" id="ARBA00022759"/>
    </source>
</evidence>
<feature type="region of interest" description="Disordered" evidence="8">
    <location>
        <begin position="776"/>
        <end position="803"/>
    </location>
</feature>
<evidence type="ECO:0000256" key="8">
    <source>
        <dbReference type="SAM" id="MobiDB-lite"/>
    </source>
</evidence>
<gene>
    <name evidence="10" type="primary">Tf2-6</name>
    <name evidence="10" type="ORF">T03_16148</name>
</gene>
<dbReference type="GO" id="GO:0003676">
    <property type="term" value="F:nucleic acid binding"/>
    <property type="evidence" value="ECO:0007669"/>
    <property type="project" value="InterPro"/>
</dbReference>
<dbReference type="SUPFAM" id="SSF56672">
    <property type="entry name" value="DNA/RNA polymerases"/>
    <property type="match status" value="2"/>
</dbReference>
<dbReference type="InterPro" id="IPR041588">
    <property type="entry name" value="Integrase_H2C2"/>
</dbReference>
<dbReference type="GO" id="GO:0015074">
    <property type="term" value="P:DNA integration"/>
    <property type="evidence" value="ECO:0007669"/>
    <property type="project" value="InterPro"/>
</dbReference>
<dbReference type="STRING" id="45882.A0A0V1DC46"/>
<dbReference type="FunFam" id="3.10.20.370:FF:000001">
    <property type="entry name" value="Retrovirus-related Pol polyprotein from transposon 17.6-like protein"/>
    <property type="match status" value="1"/>
</dbReference>
<dbReference type="InterPro" id="IPR043502">
    <property type="entry name" value="DNA/RNA_pol_sf"/>
</dbReference>
<dbReference type="Gene3D" id="1.10.340.70">
    <property type="match status" value="1"/>
</dbReference>
<keyword evidence="2" id="KW-0808">Transferase</keyword>
<keyword evidence="3" id="KW-0548">Nucleotidyltransferase</keyword>
<dbReference type="Gene3D" id="3.10.10.10">
    <property type="entry name" value="HIV Type 1 Reverse Transcriptase, subunit A, domain 1"/>
    <property type="match status" value="1"/>
</dbReference>
<evidence type="ECO:0000256" key="7">
    <source>
        <dbReference type="ARBA" id="ARBA00022918"/>
    </source>
</evidence>
<dbReference type="AlphaFoldDB" id="A0A0V1DC46"/>
<dbReference type="InterPro" id="IPR041373">
    <property type="entry name" value="RT_RNaseH"/>
</dbReference>
<keyword evidence="5" id="KW-0255">Endonuclease</keyword>
<keyword evidence="4" id="KW-0540">Nuclease</keyword>
<evidence type="ECO:0000256" key="1">
    <source>
        <dbReference type="ARBA" id="ARBA00012493"/>
    </source>
</evidence>
<feature type="region of interest" description="Disordered" evidence="8">
    <location>
        <begin position="1"/>
        <end position="22"/>
    </location>
</feature>
<dbReference type="Pfam" id="PF17921">
    <property type="entry name" value="Integrase_H2C2"/>
    <property type="match status" value="1"/>
</dbReference>
<evidence type="ECO:0000256" key="6">
    <source>
        <dbReference type="ARBA" id="ARBA00022801"/>
    </source>
</evidence>
<dbReference type="Gene3D" id="3.10.20.370">
    <property type="match status" value="1"/>
</dbReference>
<dbReference type="EMBL" id="JYDI01000014">
    <property type="protein sequence ID" value="KRY59197.1"/>
    <property type="molecule type" value="Genomic_DNA"/>
</dbReference>
<keyword evidence="11" id="KW-1185">Reference proteome</keyword>
<name>A0A0V1DC46_TRIBR</name>
<dbReference type="GO" id="GO:0042575">
    <property type="term" value="C:DNA polymerase complex"/>
    <property type="evidence" value="ECO:0007669"/>
    <property type="project" value="UniProtKB-ARBA"/>
</dbReference>
<dbReference type="CDD" id="cd09274">
    <property type="entry name" value="RNase_HI_RT_Ty3"/>
    <property type="match status" value="1"/>
</dbReference>
<dbReference type="EC" id="2.7.7.49" evidence="1"/>
<feature type="region of interest" description="Disordered" evidence="8">
    <location>
        <begin position="869"/>
        <end position="900"/>
    </location>
</feature>
<dbReference type="InterPro" id="IPR012337">
    <property type="entry name" value="RNaseH-like_sf"/>
</dbReference>
<dbReference type="FunFam" id="3.30.420.10:FF:000032">
    <property type="entry name" value="Retrovirus-related Pol polyprotein from transposon 297-like Protein"/>
    <property type="match status" value="1"/>
</dbReference>
<feature type="domain" description="Integrase catalytic" evidence="9">
    <location>
        <begin position="495"/>
        <end position="654"/>
    </location>
</feature>
<dbReference type="InterPro" id="IPR054465">
    <property type="entry name" value="Integrase_p58-like_C"/>
</dbReference>
<evidence type="ECO:0000256" key="2">
    <source>
        <dbReference type="ARBA" id="ARBA00022679"/>
    </source>
</evidence>
<dbReference type="SUPFAM" id="SSF53098">
    <property type="entry name" value="Ribonuclease H-like"/>
    <property type="match status" value="1"/>
</dbReference>
<evidence type="ECO:0000313" key="11">
    <source>
        <dbReference type="Proteomes" id="UP000054653"/>
    </source>
</evidence>
<reference evidence="10 11" key="1">
    <citation type="submission" date="2015-01" db="EMBL/GenBank/DDBJ databases">
        <title>Evolution of Trichinella species and genotypes.</title>
        <authorList>
            <person name="Korhonen P.K."/>
            <person name="Edoardo P."/>
            <person name="Giuseppe L.R."/>
            <person name="Gasser R.B."/>
        </authorList>
    </citation>
    <scope>NUCLEOTIDE SEQUENCE [LARGE SCALE GENOMIC DNA]</scope>
    <source>
        <strain evidence="10">ISS120</strain>
    </source>
</reference>
<dbReference type="Pfam" id="PF17917">
    <property type="entry name" value="RT_RNaseH"/>
    <property type="match status" value="1"/>
</dbReference>
<keyword evidence="6" id="KW-0378">Hydrolase</keyword>
<dbReference type="InterPro" id="IPR050951">
    <property type="entry name" value="Retrovirus_Pol_polyprotein"/>
</dbReference>
<dbReference type="Pfam" id="PF00665">
    <property type="entry name" value="rve"/>
    <property type="match status" value="1"/>
</dbReference>
<evidence type="ECO:0000256" key="3">
    <source>
        <dbReference type="ARBA" id="ARBA00022695"/>
    </source>
</evidence>
<dbReference type="PROSITE" id="PS50994">
    <property type="entry name" value="INTEGRASE"/>
    <property type="match status" value="1"/>
</dbReference>
<dbReference type="PANTHER" id="PTHR37984">
    <property type="entry name" value="PROTEIN CBG26694"/>
    <property type="match status" value="1"/>
</dbReference>
<dbReference type="GO" id="GO:0016787">
    <property type="term" value="F:hydrolase activity"/>
    <property type="evidence" value="ECO:0007669"/>
    <property type="project" value="UniProtKB-KW"/>
</dbReference>
<dbReference type="Pfam" id="PF22938">
    <property type="entry name" value="Integrase_p58_C"/>
    <property type="match status" value="1"/>
</dbReference>
<dbReference type="GO" id="GO:0004519">
    <property type="term" value="F:endonuclease activity"/>
    <property type="evidence" value="ECO:0007669"/>
    <property type="project" value="UniProtKB-KW"/>
</dbReference>
<evidence type="ECO:0000259" key="9">
    <source>
        <dbReference type="PROSITE" id="PS50994"/>
    </source>
</evidence>
<organism evidence="10 11">
    <name type="scientific">Trichinella britovi</name>
    <name type="common">Parasitic roundworm</name>
    <dbReference type="NCBI Taxonomy" id="45882"/>
    <lineage>
        <taxon>Eukaryota</taxon>
        <taxon>Metazoa</taxon>
        <taxon>Ecdysozoa</taxon>
        <taxon>Nematoda</taxon>
        <taxon>Enoplea</taxon>
        <taxon>Dorylaimia</taxon>
        <taxon>Trichinellida</taxon>
        <taxon>Trichinellidae</taxon>
        <taxon>Trichinella</taxon>
    </lineage>
</organism>
<dbReference type="InterPro" id="IPR036397">
    <property type="entry name" value="RNaseH_sf"/>
</dbReference>
<accession>A0A0V1DC46</accession>
<comment type="caution">
    <text evidence="10">The sequence shown here is derived from an EMBL/GenBank/DDBJ whole genome shotgun (WGS) entry which is preliminary data.</text>
</comment>
<dbReference type="InterPro" id="IPR001584">
    <property type="entry name" value="Integrase_cat-core"/>
</dbReference>
<feature type="region of interest" description="Disordered" evidence="8">
    <location>
        <begin position="1238"/>
        <end position="1260"/>
    </location>
</feature>
<protein>
    <recommendedName>
        <fullName evidence="1">RNA-directed DNA polymerase</fullName>
        <ecNumber evidence="1">2.7.7.49</ecNumber>
    </recommendedName>
</protein>